<protein>
    <submittedName>
        <fullName evidence="6">Inositol-1-monophosphatase</fullName>
        <ecNumber evidence="6">3.1.3.25</ecNumber>
    </submittedName>
</protein>
<comment type="similarity">
    <text evidence="1">Belongs to the inositol monophosphatase superfamily.</text>
</comment>
<evidence type="ECO:0000313" key="6">
    <source>
        <dbReference type="EMBL" id="CTQ77354.1"/>
    </source>
</evidence>
<gene>
    <name evidence="6" type="primary">suhB_5</name>
    <name evidence="6" type="ORF">LA5096_05108</name>
</gene>
<dbReference type="GO" id="GO:0046872">
    <property type="term" value="F:metal ion binding"/>
    <property type="evidence" value="ECO:0007669"/>
    <property type="project" value="UniProtKB-KW"/>
</dbReference>
<dbReference type="PRINTS" id="PR00377">
    <property type="entry name" value="IMPHPHTASES"/>
</dbReference>
<dbReference type="EC" id="3.1.3.25" evidence="6"/>
<feature type="binding site" evidence="5">
    <location>
        <position position="201"/>
    </location>
    <ligand>
        <name>Mg(2+)</name>
        <dbReference type="ChEBI" id="CHEBI:18420"/>
        <label>1</label>
        <note>catalytic</note>
    </ligand>
</feature>
<dbReference type="STRING" id="311410.LA5095_03826"/>
<dbReference type="SUPFAM" id="SSF56655">
    <property type="entry name" value="Carbohydrate phosphatase"/>
    <property type="match status" value="1"/>
</dbReference>
<evidence type="ECO:0000313" key="7">
    <source>
        <dbReference type="Proteomes" id="UP000049983"/>
    </source>
</evidence>
<proteinExistence type="inferred from homology"/>
<dbReference type="RefSeq" id="WP_055117738.1">
    <property type="nucleotide sequence ID" value="NZ_CXWA01000004.1"/>
</dbReference>
<sequence length="245" mass="26464">MKRVSRQDVLEQVLEAASDLAMTYFQKREGNLIEMKEPGDYVSRADRDVEELIRQELETAFPDDALVCEESGGIAGAGFWAVDPIDGSANFLSGNPLWAVSIAYVEDGSPRLGGIALPALGEVHIAEAGRTLNSEKSLAPAVVFGVGRNAKWNRDDRIAWENQAEGLDLNVCCLGSCAASLAFCASRRMAGYVEKSVYVWDIAAGAVLCAAAGLDVECEIDARTMRSDIFVMEKSARMSGQITFN</sequence>
<evidence type="ECO:0000256" key="1">
    <source>
        <dbReference type="ARBA" id="ARBA00009759"/>
    </source>
</evidence>
<dbReference type="InterPro" id="IPR000760">
    <property type="entry name" value="Inositol_monophosphatase-like"/>
</dbReference>
<comment type="cofactor">
    <cofactor evidence="5">
        <name>Mg(2+)</name>
        <dbReference type="ChEBI" id="CHEBI:18420"/>
    </cofactor>
</comment>
<keyword evidence="7" id="KW-1185">Reference proteome</keyword>
<dbReference type="Gene3D" id="3.30.540.10">
    <property type="entry name" value="Fructose-1,6-Bisphosphatase, subunit A, domain 1"/>
    <property type="match status" value="1"/>
</dbReference>
<dbReference type="GO" id="GO:0006020">
    <property type="term" value="P:inositol metabolic process"/>
    <property type="evidence" value="ECO:0007669"/>
    <property type="project" value="TreeGrafter"/>
</dbReference>
<keyword evidence="3 6" id="KW-0378">Hydrolase</keyword>
<feature type="binding site" evidence="5">
    <location>
        <position position="69"/>
    </location>
    <ligand>
        <name>Mg(2+)</name>
        <dbReference type="ChEBI" id="CHEBI:18420"/>
        <label>1</label>
        <note>catalytic</note>
    </ligand>
</feature>
<name>A0A0M7AUT8_9HYPH</name>
<dbReference type="PROSITE" id="PS00629">
    <property type="entry name" value="IMP_1"/>
    <property type="match status" value="1"/>
</dbReference>
<dbReference type="InterPro" id="IPR020583">
    <property type="entry name" value="Inositol_monoP_metal-BS"/>
</dbReference>
<evidence type="ECO:0000256" key="3">
    <source>
        <dbReference type="ARBA" id="ARBA00022801"/>
    </source>
</evidence>
<dbReference type="PANTHER" id="PTHR20854:SF4">
    <property type="entry name" value="INOSITOL-1-MONOPHOSPHATASE-RELATED"/>
    <property type="match status" value="1"/>
</dbReference>
<feature type="binding site" evidence="5">
    <location>
        <position position="86"/>
    </location>
    <ligand>
        <name>Mg(2+)</name>
        <dbReference type="ChEBI" id="CHEBI:18420"/>
        <label>1</label>
        <note>catalytic</note>
    </ligand>
</feature>
<dbReference type="Gene3D" id="3.40.190.80">
    <property type="match status" value="1"/>
</dbReference>
<feature type="binding site" evidence="5">
    <location>
        <position position="83"/>
    </location>
    <ligand>
        <name>Mg(2+)</name>
        <dbReference type="ChEBI" id="CHEBI:18420"/>
        <label>1</label>
        <note>catalytic</note>
    </ligand>
</feature>
<dbReference type="Proteomes" id="UP000049983">
    <property type="component" value="Unassembled WGS sequence"/>
</dbReference>
<dbReference type="AlphaFoldDB" id="A0A0M7AUT8"/>
<dbReference type="PANTHER" id="PTHR20854">
    <property type="entry name" value="INOSITOL MONOPHOSPHATASE"/>
    <property type="match status" value="1"/>
</dbReference>
<accession>A0A0M7AUT8</accession>
<dbReference type="Pfam" id="PF00459">
    <property type="entry name" value="Inositol_P"/>
    <property type="match status" value="1"/>
</dbReference>
<evidence type="ECO:0000256" key="2">
    <source>
        <dbReference type="ARBA" id="ARBA00022723"/>
    </source>
</evidence>
<feature type="binding site" evidence="5">
    <location>
        <position position="85"/>
    </location>
    <ligand>
        <name>Mg(2+)</name>
        <dbReference type="ChEBI" id="CHEBI:18420"/>
        <label>1</label>
        <note>catalytic</note>
    </ligand>
</feature>
<keyword evidence="4 5" id="KW-0460">Magnesium</keyword>
<dbReference type="GO" id="GO:0008934">
    <property type="term" value="F:inositol monophosphate 1-phosphatase activity"/>
    <property type="evidence" value="ECO:0007669"/>
    <property type="project" value="TreeGrafter"/>
</dbReference>
<dbReference type="GeneID" id="97672371"/>
<dbReference type="GO" id="GO:0007165">
    <property type="term" value="P:signal transduction"/>
    <property type="evidence" value="ECO:0007669"/>
    <property type="project" value="TreeGrafter"/>
</dbReference>
<keyword evidence="2 5" id="KW-0479">Metal-binding</keyword>
<dbReference type="OrthoDB" id="9785695at2"/>
<evidence type="ECO:0000256" key="4">
    <source>
        <dbReference type="ARBA" id="ARBA00022842"/>
    </source>
</evidence>
<dbReference type="EMBL" id="CXWC01000013">
    <property type="protein sequence ID" value="CTQ77354.1"/>
    <property type="molecule type" value="Genomic_DNA"/>
</dbReference>
<evidence type="ECO:0000256" key="5">
    <source>
        <dbReference type="PIRSR" id="PIRSR600760-2"/>
    </source>
</evidence>
<reference evidence="7" key="1">
    <citation type="submission" date="2015-07" db="EMBL/GenBank/DDBJ databases">
        <authorList>
            <person name="Rodrigo-Torres Lidia"/>
            <person name="Arahal R.David."/>
        </authorList>
    </citation>
    <scope>NUCLEOTIDE SEQUENCE [LARGE SCALE GENOMIC DNA]</scope>
    <source>
        <strain evidence="7">CECT 5096</strain>
    </source>
</reference>
<organism evidence="6 7">
    <name type="scientific">Roseibium album</name>
    <dbReference type="NCBI Taxonomy" id="311410"/>
    <lineage>
        <taxon>Bacteria</taxon>
        <taxon>Pseudomonadati</taxon>
        <taxon>Pseudomonadota</taxon>
        <taxon>Alphaproteobacteria</taxon>
        <taxon>Hyphomicrobiales</taxon>
        <taxon>Stappiaceae</taxon>
        <taxon>Roseibium</taxon>
    </lineage>
</organism>